<reference evidence="1 2" key="1">
    <citation type="submission" date="2015-09" db="EMBL/GenBank/DDBJ databases">
        <title>Complete genome sequence of a benzo[a]pyrene-degrading bacterium Altererythrobacter epoxidivorans CGMCC 1.7731T.</title>
        <authorList>
            <person name="Li Z."/>
            <person name="Cheng H."/>
            <person name="Huo Y."/>
            <person name="Xu X."/>
        </authorList>
    </citation>
    <scope>NUCLEOTIDE SEQUENCE [LARGE SCALE GENOMIC DNA]</scope>
    <source>
        <strain evidence="1 2">CGMCC 1.7731</strain>
    </source>
</reference>
<sequence length="330" mass="35265">MLCLLGVLALFILISARIIAARFTGRHDLARQKLLPVLLSGDPQHLEKVSGGELAVAANLTIELAEMTRGSERDILIIRATALGIPDLLLRRMRSWSAQKRLSAAEAITLFDNCSELACKALDDRNRDVRLGVAMALAQKGAAPEPLALIEKLGVGQQESSLLLVSLMADLAGKNSEAVAALLFERSLPYETKVAAMDALANLGGEYAPLLAYMARESAGEPELQPRVYRALGRTGHPAGAEAIIDGLSSVEWTVRASAAEAAGNAGLSQAVRHLGELLRDPVYFVRYRASMALLKLGPRGIAILREASSSEDPVVRTVATKMLVEGRAT</sequence>
<organism evidence="1 2">
    <name type="scientific">Altererythrobacter epoxidivorans</name>
    <dbReference type="NCBI Taxonomy" id="361183"/>
    <lineage>
        <taxon>Bacteria</taxon>
        <taxon>Pseudomonadati</taxon>
        <taxon>Pseudomonadota</taxon>
        <taxon>Alphaproteobacteria</taxon>
        <taxon>Sphingomonadales</taxon>
        <taxon>Erythrobacteraceae</taxon>
        <taxon>Altererythrobacter</taxon>
    </lineage>
</organism>
<dbReference type="STRING" id="361183.AMC99_02101"/>
<gene>
    <name evidence="1" type="ORF">AMC99_02101</name>
</gene>
<protein>
    <submittedName>
        <fullName evidence="1">HEAT repeat</fullName>
    </submittedName>
</protein>
<evidence type="ECO:0000313" key="2">
    <source>
        <dbReference type="Proteomes" id="UP000057938"/>
    </source>
</evidence>
<keyword evidence="2" id="KW-1185">Reference proteome</keyword>
<dbReference type="PATRIC" id="fig|361183.4.peg.2069"/>
<dbReference type="AlphaFoldDB" id="A0A0M5KYW4"/>
<dbReference type="Gene3D" id="1.25.10.10">
    <property type="entry name" value="Leucine-rich Repeat Variant"/>
    <property type="match status" value="2"/>
</dbReference>
<evidence type="ECO:0000313" key="1">
    <source>
        <dbReference type="EMBL" id="ALE17387.1"/>
    </source>
</evidence>
<dbReference type="Pfam" id="PF13646">
    <property type="entry name" value="HEAT_2"/>
    <property type="match status" value="1"/>
</dbReference>
<dbReference type="InterPro" id="IPR016024">
    <property type="entry name" value="ARM-type_fold"/>
</dbReference>
<dbReference type="Proteomes" id="UP000057938">
    <property type="component" value="Chromosome"/>
</dbReference>
<accession>A0A0M5KYW4</accession>
<dbReference type="SUPFAM" id="SSF48371">
    <property type="entry name" value="ARM repeat"/>
    <property type="match status" value="1"/>
</dbReference>
<proteinExistence type="predicted"/>
<name>A0A0M5KYW4_9SPHN</name>
<dbReference type="KEGG" id="aep:AMC99_02101"/>
<dbReference type="InterPro" id="IPR011989">
    <property type="entry name" value="ARM-like"/>
</dbReference>
<dbReference type="InterPro" id="IPR004155">
    <property type="entry name" value="PBS_lyase_HEAT"/>
</dbReference>
<dbReference type="SMART" id="SM00567">
    <property type="entry name" value="EZ_HEAT"/>
    <property type="match status" value="4"/>
</dbReference>
<dbReference type="EMBL" id="CP012669">
    <property type="protein sequence ID" value="ALE17387.1"/>
    <property type="molecule type" value="Genomic_DNA"/>
</dbReference>